<evidence type="ECO:0000313" key="2">
    <source>
        <dbReference type="EMBL" id="KAE8297424.1"/>
    </source>
</evidence>
<protein>
    <submittedName>
        <fullName evidence="2">Uncharacterized protein</fullName>
    </submittedName>
</protein>
<keyword evidence="3" id="KW-1185">Reference proteome</keyword>
<name>A0A6G0J1F9_LARCR</name>
<dbReference type="EMBL" id="REGW02000004">
    <property type="protein sequence ID" value="KAE8297424.1"/>
    <property type="molecule type" value="Genomic_DNA"/>
</dbReference>
<reference evidence="2 3" key="1">
    <citation type="submission" date="2019-07" db="EMBL/GenBank/DDBJ databases">
        <title>Chromosome genome assembly for large yellow croaker.</title>
        <authorList>
            <person name="Xiao S."/>
        </authorList>
    </citation>
    <scope>NUCLEOTIDE SEQUENCE [LARGE SCALE GENOMIC DNA]</scope>
    <source>
        <strain evidence="2">JMULYC20181020</strain>
        <tissue evidence="2">Muscle</tissue>
    </source>
</reference>
<accession>A0A6G0J1F9</accession>
<keyword evidence="1" id="KW-0812">Transmembrane</keyword>
<feature type="transmembrane region" description="Helical" evidence="1">
    <location>
        <begin position="142"/>
        <end position="160"/>
    </location>
</feature>
<evidence type="ECO:0000313" key="3">
    <source>
        <dbReference type="Proteomes" id="UP000424527"/>
    </source>
</evidence>
<dbReference type="Proteomes" id="UP000424527">
    <property type="component" value="Unassembled WGS sequence"/>
</dbReference>
<keyword evidence="1" id="KW-1133">Transmembrane helix</keyword>
<evidence type="ECO:0000256" key="1">
    <source>
        <dbReference type="SAM" id="Phobius"/>
    </source>
</evidence>
<gene>
    <name evidence="2" type="ORF">D5F01_LYC04043</name>
</gene>
<sequence length="166" mass="19476">MGIEVFHTFWLVYMVFSPFPKAYVWNLLGFVLPAVPVFILLRIGDVYGVREVQACNDLYNPYLMCGMAITNHKALLAHYFTSMTVRVILMFSGPVMLFLVYREKRTREVWKQNRVAFLSTWSLSCLFGIIWCLDFLDSEFVLFVSCIFTSFQGLCWRYTVMIQVQK</sequence>
<organism evidence="2 3">
    <name type="scientific">Larimichthys crocea</name>
    <name type="common">Large yellow croaker</name>
    <name type="synonym">Pseudosciaena crocea</name>
    <dbReference type="NCBI Taxonomy" id="215358"/>
    <lineage>
        <taxon>Eukaryota</taxon>
        <taxon>Metazoa</taxon>
        <taxon>Chordata</taxon>
        <taxon>Craniata</taxon>
        <taxon>Vertebrata</taxon>
        <taxon>Euteleostomi</taxon>
        <taxon>Actinopterygii</taxon>
        <taxon>Neopterygii</taxon>
        <taxon>Teleostei</taxon>
        <taxon>Neoteleostei</taxon>
        <taxon>Acanthomorphata</taxon>
        <taxon>Eupercaria</taxon>
        <taxon>Sciaenidae</taxon>
        <taxon>Larimichthys</taxon>
    </lineage>
</organism>
<dbReference type="AlphaFoldDB" id="A0A6G0J1F9"/>
<feature type="transmembrane region" description="Helical" evidence="1">
    <location>
        <begin position="87"/>
        <end position="103"/>
    </location>
</feature>
<proteinExistence type="predicted"/>
<feature type="transmembrane region" description="Helical" evidence="1">
    <location>
        <begin position="22"/>
        <end position="41"/>
    </location>
</feature>
<feature type="transmembrane region" description="Helical" evidence="1">
    <location>
        <begin position="115"/>
        <end position="136"/>
    </location>
</feature>
<keyword evidence="1" id="KW-0472">Membrane</keyword>
<comment type="caution">
    <text evidence="2">The sequence shown here is derived from an EMBL/GenBank/DDBJ whole genome shotgun (WGS) entry which is preliminary data.</text>
</comment>
<dbReference type="Gene3D" id="1.20.1070.10">
    <property type="entry name" value="Rhodopsin 7-helix transmembrane proteins"/>
    <property type="match status" value="1"/>
</dbReference>